<feature type="binding site" evidence="11">
    <location>
        <position position="122"/>
    </location>
    <ligand>
        <name>Zn(2+)</name>
        <dbReference type="ChEBI" id="CHEBI:29105"/>
    </ligand>
</feature>
<dbReference type="RefSeq" id="WP_175400312.1">
    <property type="nucleotide sequence ID" value="NZ_FMZK01000002.1"/>
</dbReference>
<evidence type="ECO:0000256" key="12">
    <source>
        <dbReference type="SAM" id="MobiDB-lite"/>
    </source>
</evidence>
<evidence type="ECO:0000256" key="8">
    <source>
        <dbReference type="ARBA" id="ARBA00023277"/>
    </source>
</evidence>
<dbReference type="PANTHER" id="PTHR11943">
    <property type="entry name" value="GALACTOSE-1-PHOSPHATE URIDYLYLTRANSFERASE"/>
    <property type="match status" value="1"/>
</dbReference>
<reference evidence="16" key="1">
    <citation type="submission" date="2016-10" db="EMBL/GenBank/DDBJ databases">
        <authorList>
            <person name="Varghese N."/>
            <person name="Submissions S."/>
        </authorList>
    </citation>
    <scope>NUCLEOTIDE SEQUENCE [LARGE SCALE GENOMIC DNA]</scope>
    <source>
        <strain evidence="16">CGMCC 4.3504</strain>
    </source>
</reference>
<evidence type="ECO:0000256" key="9">
    <source>
        <dbReference type="NCBIfam" id="TIGR00209"/>
    </source>
</evidence>
<keyword evidence="16" id="KW-1185">Reference proteome</keyword>
<evidence type="ECO:0000313" key="15">
    <source>
        <dbReference type="EMBL" id="SDC49747.1"/>
    </source>
</evidence>
<dbReference type="AlphaFoldDB" id="A0A1G6M315"/>
<feature type="region of interest" description="Disordered" evidence="12">
    <location>
        <begin position="1"/>
        <end position="24"/>
    </location>
</feature>
<dbReference type="GO" id="GO:0033499">
    <property type="term" value="P:galactose catabolic process via UDP-galactose, Leloir pathway"/>
    <property type="evidence" value="ECO:0007669"/>
    <property type="project" value="TreeGrafter"/>
</dbReference>
<proteinExistence type="inferred from homology"/>
<dbReference type="UniPathway" id="UPA00214"/>
<evidence type="ECO:0000256" key="1">
    <source>
        <dbReference type="ARBA" id="ARBA00010951"/>
    </source>
</evidence>
<accession>A0A1G6M315</accession>
<evidence type="ECO:0000256" key="4">
    <source>
        <dbReference type="ARBA" id="ARBA00022695"/>
    </source>
</evidence>
<keyword evidence="7" id="KW-0299">Galactose metabolism</keyword>
<evidence type="ECO:0000256" key="5">
    <source>
        <dbReference type="ARBA" id="ARBA00022723"/>
    </source>
</evidence>
<dbReference type="GO" id="GO:0008108">
    <property type="term" value="F:UDP-glucose:hexose-1-phosphate uridylyltransferase activity"/>
    <property type="evidence" value="ECO:0007669"/>
    <property type="project" value="UniProtKB-UniRule"/>
</dbReference>
<comment type="similarity">
    <text evidence="1">Belongs to the galactose-1-phosphate uridylyltransferase type 1 family.</text>
</comment>
<organism evidence="15 16">
    <name type="scientific">Streptomyces prasinopilosus</name>
    <dbReference type="NCBI Taxonomy" id="67344"/>
    <lineage>
        <taxon>Bacteria</taxon>
        <taxon>Bacillati</taxon>
        <taxon>Actinomycetota</taxon>
        <taxon>Actinomycetes</taxon>
        <taxon>Kitasatosporales</taxon>
        <taxon>Streptomycetaceae</taxon>
        <taxon>Streptomyces</taxon>
    </lineage>
</organism>
<dbReference type="Pfam" id="PF01087">
    <property type="entry name" value="GalP_UDP_transf"/>
    <property type="match status" value="1"/>
</dbReference>
<dbReference type="GO" id="GO:0008270">
    <property type="term" value="F:zinc ion binding"/>
    <property type="evidence" value="ECO:0007669"/>
    <property type="project" value="InterPro"/>
</dbReference>
<feature type="binding site" evidence="11">
    <location>
        <position position="59"/>
    </location>
    <ligand>
        <name>Zn(2+)</name>
        <dbReference type="ChEBI" id="CHEBI:29105"/>
    </ligand>
</feature>
<dbReference type="PIRSF" id="PIRSF000808">
    <property type="entry name" value="GalT"/>
    <property type="match status" value="1"/>
</dbReference>
<evidence type="ECO:0000259" key="13">
    <source>
        <dbReference type="Pfam" id="PF01087"/>
    </source>
</evidence>
<dbReference type="SUPFAM" id="SSF54197">
    <property type="entry name" value="HIT-like"/>
    <property type="match status" value="2"/>
</dbReference>
<evidence type="ECO:0000256" key="10">
    <source>
        <dbReference type="PIRSR" id="PIRSR000808-1"/>
    </source>
</evidence>
<evidence type="ECO:0000256" key="11">
    <source>
        <dbReference type="PIRSR" id="PIRSR000808-3"/>
    </source>
</evidence>
<dbReference type="Gene3D" id="3.30.428.10">
    <property type="entry name" value="HIT-like"/>
    <property type="match status" value="2"/>
</dbReference>
<feature type="domain" description="Galactose-1-phosphate uridyl transferase N-terminal" evidence="13">
    <location>
        <begin position="29"/>
        <end position="185"/>
    </location>
</feature>
<keyword evidence="5 11" id="KW-0479">Metal-binding</keyword>
<gene>
    <name evidence="15" type="ORF">SAMN05216505_102358</name>
</gene>
<dbReference type="PANTHER" id="PTHR11943:SF1">
    <property type="entry name" value="GALACTOSE-1-PHOSPHATE URIDYLYLTRANSFERASE"/>
    <property type="match status" value="1"/>
</dbReference>
<dbReference type="EMBL" id="FMZK01000002">
    <property type="protein sequence ID" value="SDC49747.1"/>
    <property type="molecule type" value="Genomic_DNA"/>
</dbReference>
<feature type="domain" description="Galactose-1-phosphate uridyl transferase C-terminal" evidence="14">
    <location>
        <begin position="201"/>
        <end position="316"/>
    </location>
</feature>
<feature type="binding site" evidence="11">
    <location>
        <position position="173"/>
    </location>
    <ligand>
        <name>Zn(2+)</name>
        <dbReference type="ChEBI" id="CHEBI:29105"/>
    </ligand>
</feature>
<keyword evidence="3 15" id="KW-0808">Transferase</keyword>
<evidence type="ECO:0000256" key="7">
    <source>
        <dbReference type="ARBA" id="ARBA00023144"/>
    </source>
</evidence>
<dbReference type="Proteomes" id="UP000182100">
    <property type="component" value="Unassembled WGS sequence"/>
</dbReference>
<dbReference type="EC" id="2.7.7.12" evidence="9"/>
<dbReference type="InterPro" id="IPR005850">
    <property type="entry name" value="GalP_Utransf_C"/>
</dbReference>
<dbReference type="InterPro" id="IPR001937">
    <property type="entry name" value="GalP_UDPtransf1"/>
</dbReference>
<dbReference type="STRING" id="67344.SAMN05216505_102358"/>
<evidence type="ECO:0000256" key="6">
    <source>
        <dbReference type="ARBA" id="ARBA00022833"/>
    </source>
</evidence>
<dbReference type="InterPro" id="IPR036265">
    <property type="entry name" value="HIT-like_sf"/>
</dbReference>
<dbReference type="GO" id="GO:0005737">
    <property type="term" value="C:cytoplasm"/>
    <property type="evidence" value="ECO:0007669"/>
    <property type="project" value="TreeGrafter"/>
</dbReference>
<protein>
    <recommendedName>
        <fullName evidence="2 9">Galactose-1-phosphate uridylyltransferase</fullName>
        <ecNumber evidence="9">2.7.7.12</ecNumber>
    </recommendedName>
</protein>
<keyword evidence="8" id="KW-0119">Carbohydrate metabolism</keyword>
<dbReference type="Pfam" id="PF02744">
    <property type="entry name" value="GalP_UDP_tr_C"/>
    <property type="match status" value="1"/>
</dbReference>
<evidence type="ECO:0000259" key="14">
    <source>
        <dbReference type="Pfam" id="PF02744"/>
    </source>
</evidence>
<dbReference type="NCBIfam" id="TIGR00209">
    <property type="entry name" value="galT_1"/>
    <property type="match status" value="1"/>
</dbReference>
<sequence length="361" mass="38920">MRLYADDRSAPARHEMTEPAGRVDLDSGSRLRWDALAGEWVVMAAHRLKRPFSGVTSVCPLCPGTGAECEIPGGAYDVAVFDNRYPALGAPGPRGAPPAAPEPFTDVPAAGVCEVVSFGSAHNTTLAEQPVRRVRTVIEAWADRTRALNSRPDVAQVVCFENHGAAVGASLAHPHGQIYGYPFVPPLLARGRDAARRARRAGGCLFCDTVAAEEVAAVRVVLAGRHWIAMVPYAARWPFEVHLFARRHVPDLPALDEEERAELALVYRSVLRRFAAVAETPLPYMALWAQAPARGGREADHLHARLFSTHGVDGRVKRLAAGELGTGAWVSEADPEAAAAALRAAIPSDRADVRRTAKHDR</sequence>
<comment type="cofactor">
    <cofactor evidence="11">
        <name>Zn(2+)</name>
        <dbReference type="ChEBI" id="CHEBI:29105"/>
    </cofactor>
    <text evidence="11">Binds 1 zinc ion per subunit.</text>
</comment>
<evidence type="ECO:0000256" key="3">
    <source>
        <dbReference type="ARBA" id="ARBA00022679"/>
    </source>
</evidence>
<keyword evidence="6 11" id="KW-0862">Zinc</keyword>
<feature type="binding site" evidence="11">
    <location>
        <position position="62"/>
    </location>
    <ligand>
        <name>Zn(2+)</name>
        <dbReference type="ChEBI" id="CHEBI:29105"/>
    </ligand>
</feature>
<evidence type="ECO:0000313" key="16">
    <source>
        <dbReference type="Proteomes" id="UP000182100"/>
    </source>
</evidence>
<keyword evidence="4 15" id="KW-0548">Nucleotidyltransferase</keyword>
<dbReference type="InterPro" id="IPR005849">
    <property type="entry name" value="GalP_Utransf_N"/>
</dbReference>
<evidence type="ECO:0000256" key="2">
    <source>
        <dbReference type="ARBA" id="ARBA00016340"/>
    </source>
</evidence>
<name>A0A1G6M315_9ACTN</name>
<feature type="active site" description="Tele-UMP-histidine intermediate" evidence="10">
    <location>
        <position position="175"/>
    </location>
</feature>